<dbReference type="InterPro" id="IPR044669">
    <property type="entry name" value="YneE/VCCN1/2-like"/>
</dbReference>
<name>A0A167ZIU5_9EURO</name>
<comment type="subcellular location">
    <subcellularLocation>
        <location evidence="1">Cell membrane</location>
        <topology evidence="1">Multi-pass membrane protein</topology>
    </subcellularLocation>
</comment>
<feature type="transmembrane region" description="Helical" evidence="8">
    <location>
        <begin position="359"/>
        <end position="378"/>
    </location>
</feature>
<evidence type="ECO:0000256" key="3">
    <source>
        <dbReference type="ARBA" id="ARBA00022475"/>
    </source>
</evidence>
<dbReference type="GO" id="GO:0005254">
    <property type="term" value="F:chloride channel activity"/>
    <property type="evidence" value="ECO:0007669"/>
    <property type="project" value="InterPro"/>
</dbReference>
<dbReference type="GO" id="GO:0005886">
    <property type="term" value="C:plasma membrane"/>
    <property type="evidence" value="ECO:0007669"/>
    <property type="project" value="UniProtKB-SubCell"/>
</dbReference>
<evidence type="ECO:0000256" key="1">
    <source>
        <dbReference type="ARBA" id="ARBA00004651"/>
    </source>
</evidence>
<reference evidence="9 10" key="1">
    <citation type="journal article" date="2016" name="Genome Biol. Evol.">
        <title>Divergent and convergent evolution of fungal pathogenicity.</title>
        <authorList>
            <person name="Shang Y."/>
            <person name="Xiao G."/>
            <person name="Zheng P."/>
            <person name="Cen K."/>
            <person name="Zhan S."/>
            <person name="Wang C."/>
        </authorList>
    </citation>
    <scope>NUCLEOTIDE SEQUENCE [LARGE SCALE GENOMIC DNA]</scope>
    <source>
        <strain evidence="9 10">ARSEF 7405</strain>
    </source>
</reference>
<evidence type="ECO:0000256" key="6">
    <source>
        <dbReference type="ARBA" id="ARBA00023065"/>
    </source>
</evidence>
<keyword evidence="4 8" id="KW-0812">Transmembrane</keyword>
<evidence type="ECO:0000313" key="9">
    <source>
        <dbReference type="EMBL" id="KZZ92718.1"/>
    </source>
</evidence>
<organism evidence="9 10">
    <name type="scientific">Ascosphaera apis ARSEF 7405</name>
    <dbReference type="NCBI Taxonomy" id="392613"/>
    <lineage>
        <taxon>Eukaryota</taxon>
        <taxon>Fungi</taxon>
        <taxon>Dikarya</taxon>
        <taxon>Ascomycota</taxon>
        <taxon>Pezizomycotina</taxon>
        <taxon>Eurotiomycetes</taxon>
        <taxon>Eurotiomycetidae</taxon>
        <taxon>Onygenales</taxon>
        <taxon>Ascosphaeraceae</taxon>
        <taxon>Ascosphaera</taxon>
    </lineage>
</organism>
<gene>
    <name evidence="9" type="ORF">AAP_02799</name>
</gene>
<dbReference type="AlphaFoldDB" id="A0A167ZIU5"/>
<keyword evidence="6" id="KW-0406">Ion transport</keyword>
<keyword evidence="5 8" id="KW-1133">Transmembrane helix</keyword>
<dbReference type="VEuPathDB" id="FungiDB:AAP_02799"/>
<sequence length="474" mass="53739">MSGEHVPLRSAEEGMAPVITPAEKYKIRNAIGFSPGAISNPRSGVHSRYSSRTNLSDVPYLNHQRRKLTLESLFHGPQRLDRHSKWPLFLRLHGSVTPRMIIPMLFMALWSTFITCICVWVHDLGISNILLTVMGFVVSLSLSMRMNSAYERYMEGRRYWSSLLQASRHLARCIWIYTTERDGEEGKEDVIEKLTGINLILAFAIALKHRLRFEPEVAYDDLYGLVCHVDTFAKAAYDAGYRTEQKETLMNRIGEYLRLPFAIANPRKAIKKTRKPIGNLPLEILNNLSAYVWKICNSGKMKVAAHQSQACDAIYTMEDAMNGTERVLNTPLPLAYAILITQITWIYVMTLPFQLFPTLGWVTIPASMIATYIIHGLISICAEIENPFGNDVNDLPLDIFCHELETDLDIITSAPPPDADDIISHPRNMILYPLSNYSADQWKDRSIDELRAALRAKATVPPASLSRMPSYEHI</sequence>
<dbReference type="Pfam" id="PF25539">
    <property type="entry name" value="Bestrophin_2"/>
    <property type="match status" value="1"/>
</dbReference>
<evidence type="ECO:0000256" key="4">
    <source>
        <dbReference type="ARBA" id="ARBA00022692"/>
    </source>
</evidence>
<evidence type="ECO:0000256" key="7">
    <source>
        <dbReference type="ARBA" id="ARBA00023136"/>
    </source>
</evidence>
<keyword evidence="3" id="KW-1003">Cell membrane</keyword>
<keyword evidence="2" id="KW-0813">Transport</keyword>
<feature type="transmembrane region" description="Helical" evidence="8">
    <location>
        <begin position="334"/>
        <end position="353"/>
    </location>
</feature>
<keyword evidence="7 8" id="KW-0472">Membrane</keyword>
<dbReference type="PANTHER" id="PTHR33281">
    <property type="entry name" value="UPF0187 PROTEIN YNEE"/>
    <property type="match status" value="1"/>
</dbReference>
<dbReference type="OrthoDB" id="1368at2759"/>
<comment type="caution">
    <text evidence="9">The sequence shown here is derived from an EMBL/GenBank/DDBJ whole genome shotgun (WGS) entry which is preliminary data.</text>
</comment>
<feature type="transmembrane region" description="Helical" evidence="8">
    <location>
        <begin position="128"/>
        <end position="148"/>
    </location>
</feature>
<accession>A0A167ZIU5</accession>
<evidence type="ECO:0000256" key="5">
    <source>
        <dbReference type="ARBA" id="ARBA00022989"/>
    </source>
</evidence>
<protein>
    <submittedName>
        <fullName evidence="9">Bestrophin/UPF0187</fullName>
    </submittedName>
</protein>
<dbReference type="Proteomes" id="UP000242877">
    <property type="component" value="Unassembled WGS sequence"/>
</dbReference>
<evidence type="ECO:0000256" key="2">
    <source>
        <dbReference type="ARBA" id="ARBA00022448"/>
    </source>
</evidence>
<dbReference type="PANTHER" id="PTHR33281:SF19">
    <property type="entry name" value="VOLTAGE-DEPENDENT ANION CHANNEL-FORMING PROTEIN YNEE"/>
    <property type="match status" value="1"/>
</dbReference>
<proteinExistence type="predicted"/>
<keyword evidence="10" id="KW-1185">Reference proteome</keyword>
<evidence type="ECO:0000313" key="10">
    <source>
        <dbReference type="Proteomes" id="UP000242877"/>
    </source>
</evidence>
<evidence type="ECO:0000256" key="8">
    <source>
        <dbReference type="SAM" id="Phobius"/>
    </source>
</evidence>
<feature type="transmembrane region" description="Helical" evidence="8">
    <location>
        <begin position="101"/>
        <end position="122"/>
    </location>
</feature>
<dbReference type="EMBL" id="AZGZ01000010">
    <property type="protein sequence ID" value="KZZ92718.1"/>
    <property type="molecule type" value="Genomic_DNA"/>
</dbReference>